<reference evidence="2 3" key="1">
    <citation type="submission" date="2019-05" db="EMBL/GenBank/DDBJ databases">
        <title>Another draft genome of Portunus trituberculatus and its Hox gene families provides insights of decapod evolution.</title>
        <authorList>
            <person name="Jeong J.-H."/>
            <person name="Song I."/>
            <person name="Kim S."/>
            <person name="Choi T."/>
            <person name="Kim D."/>
            <person name="Ryu S."/>
            <person name="Kim W."/>
        </authorList>
    </citation>
    <scope>NUCLEOTIDE SEQUENCE [LARGE SCALE GENOMIC DNA]</scope>
    <source>
        <tissue evidence="2">Muscle</tissue>
    </source>
</reference>
<name>A0A5B7IQI1_PORTR</name>
<proteinExistence type="predicted"/>
<sequence length="100" mass="10669">MKSFRAGERRLPLVEEATVAVAAAGAGVVSGSSRDSASDRRTYAGQGRGGAGGSRKMKLRVVYARANYPWNGGIITIIWHKYAIIYGTATVVWRGGNINI</sequence>
<evidence type="ECO:0000256" key="1">
    <source>
        <dbReference type="SAM" id="MobiDB-lite"/>
    </source>
</evidence>
<evidence type="ECO:0000313" key="3">
    <source>
        <dbReference type="Proteomes" id="UP000324222"/>
    </source>
</evidence>
<evidence type="ECO:0000313" key="2">
    <source>
        <dbReference type="EMBL" id="MPC87781.1"/>
    </source>
</evidence>
<comment type="caution">
    <text evidence="2">The sequence shown here is derived from an EMBL/GenBank/DDBJ whole genome shotgun (WGS) entry which is preliminary data.</text>
</comment>
<dbReference type="EMBL" id="VSRR010075583">
    <property type="protein sequence ID" value="MPC87781.1"/>
    <property type="molecule type" value="Genomic_DNA"/>
</dbReference>
<dbReference type="AlphaFoldDB" id="A0A5B7IQI1"/>
<dbReference type="Proteomes" id="UP000324222">
    <property type="component" value="Unassembled WGS sequence"/>
</dbReference>
<protein>
    <submittedName>
        <fullName evidence="2">Uncharacterized protein</fullName>
    </submittedName>
</protein>
<gene>
    <name evidence="2" type="ORF">E2C01_082654</name>
</gene>
<keyword evidence="3" id="KW-1185">Reference proteome</keyword>
<feature type="region of interest" description="Disordered" evidence="1">
    <location>
        <begin position="27"/>
        <end position="54"/>
    </location>
</feature>
<organism evidence="2 3">
    <name type="scientific">Portunus trituberculatus</name>
    <name type="common">Swimming crab</name>
    <name type="synonym">Neptunus trituberculatus</name>
    <dbReference type="NCBI Taxonomy" id="210409"/>
    <lineage>
        <taxon>Eukaryota</taxon>
        <taxon>Metazoa</taxon>
        <taxon>Ecdysozoa</taxon>
        <taxon>Arthropoda</taxon>
        <taxon>Crustacea</taxon>
        <taxon>Multicrustacea</taxon>
        <taxon>Malacostraca</taxon>
        <taxon>Eumalacostraca</taxon>
        <taxon>Eucarida</taxon>
        <taxon>Decapoda</taxon>
        <taxon>Pleocyemata</taxon>
        <taxon>Brachyura</taxon>
        <taxon>Eubrachyura</taxon>
        <taxon>Portunoidea</taxon>
        <taxon>Portunidae</taxon>
        <taxon>Portuninae</taxon>
        <taxon>Portunus</taxon>
    </lineage>
</organism>
<accession>A0A5B7IQI1</accession>